<dbReference type="VEuPathDB" id="FungiDB:L203_04798"/>
<dbReference type="EC" id="2.3.1.48" evidence="2"/>
<dbReference type="Proteomes" id="UP000094043">
    <property type="component" value="Chromosome 3"/>
</dbReference>
<dbReference type="KEGG" id="cdep:91086553"/>
<dbReference type="Pfam" id="PF08214">
    <property type="entry name" value="HAT_KAT11"/>
    <property type="match status" value="1"/>
</dbReference>
<evidence type="ECO:0000256" key="10">
    <source>
        <dbReference type="SAM" id="MobiDB-lite"/>
    </source>
</evidence>
<accession>A0A1E3IA71</accession>
<dbReference type="GO" id="GO:0032931">
    <property type="term" value="F:histone H3K56 acetyltransferase activity"/>
    <property type="evidence" value="ECO:0007669"/>
    <property type="project" value="TreeGrafter"/>
</dbReference>
<keyword evidence="12" id="KW-1185">Reference proteome</keyword>
<feature type="compositionally biased region" description="Basic and acidic residues" evidence="10">
    <location>
        <begin position="309"/>
        <end position="328"/>
    </location>
</feature>
<organism evidence="11 12">
    <name type="scientific">Cryptococcus depauperatus CBS 7841</name>
    <dbReference type="NCBI Taxonomy" id="1295531"/>
    <lineage>
        <taxon>Eukaryota</taxon>
        <taxon>Fungi</taxon>
        <taxon>Dikarya</taxon>
        <taxon>Basidiomycota</taxon>
        <taxon>Agaricomycotina</taxon>
        <taxon>Tremellomycetes</taxon>
        <taxon>Tremellales</taxon>
        <taxon>Cryptococcaceae</taxon>
        <taxon>Cryptococcus</taxon>
    </lineage>
</organism>
<dbReference type="GO" id="GO:0005634">
    <property type="term" value="C:nucleus"/>
    <property type="evidence" value="ECO:0007669"/>
    <property type="project" value="UniProtKB-SubCell"/>
</dbReference>
<dbReference type="OrthoDB" id="3361892at2759"/>
<keyword evidence="4" id="KW-0227">DNA damage</keyword>
<dbReference type="GO" id="GO:0006355">
    <property type="term" value="P:regulation of DNA-templated transcription"/>
    <property type="evidence" value="ECO:0007669"/>
    <property type="project" value="InterPro"/>
</dbReference>
<evidence type="ECO:0000256" key="2">
    <source>
        <dbReference type="ARBA" id="ARBA00013184"/>
    </source>
</evidence>
<keyword evidence="6" id="KW-0805">Transcription regulation</keyword>
<sequence length="488" mass="54071">MTSPVILRDDILKAFSNVPNTQALGVTVFGSEPKRTRNIFPHSESPPKCLEQEWLITLDSEVEQRKGGSVGQEGGMTVFAPREQTLNAHENFIVDIPDPFSGPKPKVLISAISAHLYTFPPASSSSSILYISKVDSSGYSPSSPSLPLTKLLVQSVFSHFLNRCPLLRIQLFARAQRQYLFANSADNKGKKVLGGAGLCKWWKGIYEDTANTWALDNKSHNKDKNQYSLRLAFILPGYEEQEAKTLLGAGRLPSEGLAWFYTPPFSTQAVPSLSTSSSLATLIPSFPDDPKTRFLEELVAENSCPPLPTDDKATEKTKKEREAAEDAHRRKFEHKVLQNVAAQDFWERMGFRQECASGDVTGFFTLESSPSSIEQDKKQVFAPSFSPDNALQEAASNPCLPQAIVSRLLTALTNLDFANLQLAIEGSSIWFTQTHSIVSGEIGETGWQQCIGRVEGKSHFKEDEETMKAIKREEVTILQPKKKKKTAK</sequence>
<evidence type="ECO:0000256" key="9">
    <source>
        <dbReference type="ARBA" id="ARBA00048940"/>
    </source>
</evidence>
<evidence type="ECO:0000313" key="12">
    <source>
        <dbReference type="Proteomes" id="UP000094043"/>
    </source>
</evidence>
<dbReference type="EMBL" id="CP143786">
    <property type="protein sequence ID" value="WVN87165.1"/>
    <property type="molecule type" value="Genomic_DNA"/>
</dbReference>
<dbReference type="GeneID" id="91086553"/>
<keyword evidence="7" id="KW-0804">Transcription</keyword>
<evidence type="ECO:0000256" key="7">
    <source>
        <dbReference type="ARBA" id="ARBA00023163"/>
    </source>
</evidence>
<dbReference type="PROSITE" id="PS51728">
    <property type="entry name" value="RTT109_HAT"/>
    <property type="match status" value="1"/>
</dbReference>
<dbReference type="RefSeq" id="XP_066067865.1">
    <property type="nucleotide sequence ID" value="XM_066211768.1"/>
</dbReference>
<dbReference type="PANTHER" id="PTHR31571:SF2">
    <property type="entry name" value="HISTONE ACETYLTRANSFERASE RTT109"/>
    <property type="match status" value="1"/>
</dbReference>
<dbReference type="InterPro" id="IPR016849">
    <property type="entry name" value="Rtt109"/>
</dbReference>
<evidence type="ECO:0000256" key="3">
    <source>
        <dbReference type="ARBA" id="ARBA00022679"/>
    </source>
</evidence>
<evidence type="ECO:0000256" key="8">
    <source>
        <dbReference type="ARBA" id="ARBA00023242"/>
    </source>
</evidence>
<reference evidence="11" key="3">
    <citation type="submission" date="2024-01" db="EMBL/GenBank/DDBJ databases">
        <authorList>
            <person name="Coelho M.A."/>
            <person name="David-Palma M."/>
            <person name="Shea T."/>
            <person name="Sun S."/>
            <person name="Cuomo C.A."/>
            <person name="Heitman J."/>
        </authorList>
    </citation>
    <scope>NUCLEOTIDE SEQUENCE</scope>
    <source>
        <strain evidence="11">CBS 7841</strain>
    </source>
</reference>
<reference evidence="11" key="1">
    <citation type="submission" date="2016-06" db="EMBL/GenBank/DDBJ databases">
        <authorList>
            <person name="Cuomo C."/>
            <person name="Litvintseva A."/>
            <person name="Heitman J."/>
            <person name="Chen Y."/>
            <person name="Sun S."/>
            <person name="Springer D."/>
            <person name="Dromer F."/>
            <person name="Young S."/>
            <person name="Zeng Q."/>
            <person name="Chapman S."/>
            <person name="Gujja S."/>
            <person name="Saif S."/>
            <person name="Birren B."/>
        </authorList>
    </citation>
    <scope>NUCLEOTIDE SEQUENCE</scope>
    <source>
        <strain evidence="11">CBS 7841</strain>
    </source>
</reference>
<evidence type="ECO:0000256" key="1">
    <source>
        <dbReference type="ARBA" id="ARBA00004123"/>
    </source>
</evidence>
<dbReference type="GO" id="GO:0006974">
    <property type="term" value="P:DNA damage response"/>
    <property type="evidence" value="ECO:0007669"/>
    <property type="project" value="UniProtKB-KW"/>
</dbReference>
<comment type="catalytic activity">
    <reaction evidence="9">
        <text>L-lysyl-[histone] + acetyl-CoA = N(6)-acetyl-L-lysyl-[histone] + CoA + H(+)</text>
        <dbReference type="Rhea" id="RHEA:21992"/>
        <dbReference type="Rhea" id="RHEA-COMP:9845"/>
        <dbReference type="Rhea" id="RHEA-COMP:11338"/>
        <dbReference type="ChEBI" id="CHEBI:15378"/>
        <dbReference type="ChEBI" id="CHEBI:29969"/>
        <dbReference type="ChEBI" id="CHEBI:57287"/>
        <dbReference type="ChEBI" id="CHEBI:57288"/>
        <dbReference type="ChEBI" id="CHEBI:61930"/>
        <dbReference type="EC" id="2.3.1.48"/>
    </reaction>
    <physiologicalReaction direction="left-to-right" evidence="9">
        <dbReference type="Rhea" id="RHEA:21993"/>
    </physiologicalReaction>
</comment>
<dbReference type="InterPro" id="IPR013178">
    <property type="entry name" value="Histone_AcTrfase_Rtt109/CBP"/>
</dbReference>
<keyword evidence="5" id="KW-0007">Acetylation</keyword>
<name>A0A1E3IA71_9TREE</name>
<feature type="region of interest" description="Disordered" evidence="10">
    <location>
        <begin position="304"/>
        <end position="329"/>
    </location>
</feature>
<gene>
    <name evidence="11" type="ORF">L203_102341</name>
</gene>
<comment type="subcellular location">
    <subcellularLocation>
        <location evidence="1">Nucleus</location>
    </subcellularLocation>
</comment>
<evidence type="ECO:0000256" key="6">
    <source>
        <dbReference type="ARBA" id="ARBA00023015"/>
    </source>
</evidence>
<dbReference type="InterPro" id="IPR051236">
    <property type="entry name" value="HAT_RTT109-like"/>
</dbReference>
<protein>
    <recommendedName>
        <fullName evidence="2">histone acetyltransferase</fullName>
        <ecNumber evidence="2">2.3.1.48</ecNumber>
    </recommendedName>
</protein>
<dbReference type="SMART" id="SM01250">
    <property type="entry name" value="KAT11"/>
    <property type="match status" value="1"/>
</dbReference>
<keyword evidence="3" id="KW-0808">Transferase</keyword>
<evidence type="ECO:0000256" key="4">
    <source>
        <dbReference type="ARBA" id="ARBA00022763"/>
    </source>
</evidence>
<dbReference type="PANTHER" id="PTHR31571">
    <property type="entry name" value="ALTERED INHERITANCE OF MITOCHONDRIA PROTEIN 6"/>
    <property type="match status" value="1"/>
</dbReference>
<proteinExistence type="predicted"/>
<evidence type="ECO:0000256" key="5">
    <source>
        <dbReference type="ARBA" id="ARBA00022990"/>
    </source>
</evidence>
<reference evidence="11" key="2">
    <citation type="journal article" date="2022" name="Elife">
        <title>Obligate sexual reproduction of a homothallic fungus closely related to the Cryptococcus pathogenic species complex.</title>
        <authorList>
            <person name="Passer A.R."/>
            <person name="Clancey S.A."/>
            <person name="Shea T."/>
            <person name="David-Palma M."/>
            <person name="Averette A.F."/>
            <person name="Boekhout T."/>
            <person name="Porcel B.M."/>
            <person name="Nowrousian M."/>
            <person name="Cuomo C.A."/>
            <person name="Sun S."/>
            <person name="Heitman J."/>
            <person name="Coelho M.A."/>
        </authorList>
    </citation>
    <scope>NUCLEOTIDE SEQUENCE</scope>
    <source>
        <strain evidence="11">CBS 7841</strain>
    </source>
</reference>
<evidence type="ECO:0000313" key="11">
    <source>
        <dbReference type="EMBL" id="WVN87165.1"/>
    </source>
</evidence>
<keyword evidence="8" id="KW-0539">Nucleus</keyword>
<dbReference type="AlphaFoldDB" id="A0A1E3IA71"/>